<dbReference type="Proteomes" id="UP000282195">
    <property type="component" value="Plasmid pRCCGE525c"/>
</dbReference>
<organism evidence="1 2">
    <name type="scientific">Rhizobium jaguaris</name>
    <dbReference type="NCBI Taxonomy" id="1312183"/>
    <lineage>
        <taxon>Bacteria</taxon>
        <taxon>Pseudomonadati</taxon>
        <taxon>Pseudomonadota</taxon>
        <taxon>Alphaproteobacteria</taxon>
        <taxon>Hyphomicrobiales</taxon>
        <taxon>Rhizobiaceae</taxon>
        <taxon>Rhizobium/Agrobacterium group</taxon>
        <taxon>Rhizobium</taxon>
    </lineage>
</organism>
<name>A0A387FX93_9HYPH</name>
<reference evidence="1 2" key="1">
    <citation type="submission" date="2018-10" db="EMBL/GenBank/DDBJ databases">
        <title>Rhizobium etli, R. leguminosarum and a new Rhizobium genospecies from Phaseolus dumosus.</title>
        <authorList>
            <person name="Ramirez-Puebla S.T."/>
            <person name="Rogel-Hernandez M.A."/>
            <person name="Guerrero G."/>
            <person name="Ormeno-Orrillo E."/>
            <person name="Martinez-Romero J.C."/>
            <person name="Negrete-Yankelevich S."/>
            <person name="Martinez-Romero E."/>
        </authorList>
    </citation>
    <scope>NUCLEOTIDE SEQUENCE [LARGE SCALE GENOMIC DNA]</scope>
    <source>
        <strain evidence="1 2">CCGE525</strain>
        <plasmid evidence="2">prccge525c</plasmid>
    </source>
</reference>
<evidence type="ECO:0000313" key="1">
    <source>
        <dbReference type="EMBL" id="AYG63299.1"/>
    </source>
</evidence>
<dbReference type="AlphaFoldDB" id="A0A387FX93"/>
<geneLocation type="plasmid" evidence="2">
    <name>prccge525c</name>
</geneLocation>
<keyword evidence="2" id="KW-1185">Reference proteome</keyword>
<evidence type="ECO:0000313" key="2">
    <source>
        <dbReference type="Proteomes" id="UP000282195"/>
    </source>
</evidence>
<dbReference type="KEGG" id="rjg:CCGE525_32010"/>
<accession>A0A387FX93</accession>
<dbReference type="OrthoDB" id="8375521at2"/>
<proteinExistence type="predicted"/>
<gene>
    <name evidence="1" type="ORF">CCGE525_32010</name>
</gene>
<dbReference type="EMBL" id="CP032695">
    <property type="protein sequence ID" value="AYG63299.1"/>
    <property type="molecule type" value="Genomic_DNA"/>
</dbReference>
<protein>
    <submittedName>
        <fullName evidence="1">Uncharacterized protein</fullName>
    </submittedName>
</protein>
<sequence>MGQADEAEQAVGQAATGLKTSWHDMAGSEALIRALIAERSQRTNEALFWIRVYRALSSEAIDTIPPFLR</sequence>
<dbReference type="RefSeq" id="WP_120708206.1">
    <property type="nucleotide sequence ID" value="NZ_CP032695.1"/>
</dbReference>
<keyword evidence="1" id="KW-0614">Plasmid</keyword>